<dbReference type="Pfam" id="PF00094">
    <property type="entry name" value="VWD"/>
    <property type="match status" value="3"/>
</dbReference>
<dbReference type="CDD" id="cd19941">
    <property type="entry name" value="TIL"/>
    <property type="match status" value="1"/>
</dbReference>
<organism evidence="7 8">
    <name type="scientific">Alligator mississippiensis</name>
    <name type="common">American alligator</name>
    <dbReference type="NCBI Taxonomy" id="8496"/>
    <lineage>
        <taxon>Eukaryota</taxon>
        <taxon>Metazoa</taxon>
        <taxon>Chordata</taxon>
        <taxon>Craniata</taxon>
        <taxon>Vertebrata</taxon>
        <taxon>Euteleostomi</taxon>
        <taxon>Archelosauria</taxon>
        <taxon>Archosauria</taxon>
        <taxon>Crocodylia</taxon>
        <taxon>Alligatoridae</taxon>
        <taxon>Alligatorinae</taxon>
        <taxon>Alligator</taxon>
    </lineage>
</organism>
<sequence>MSCTYFGIPAGRSQNHGHHVCSTWGNHHFKTFDGDVYQFPGLCTYRFASDCRETYKEFSVHIQRGLNKKGHPEIQNVLVTIKDVKIYLTHKYAAVDEEIVKTPHYMSGILIETSDVYTKVYARAGLVLMWNREDSLMLELDPKFNNHTCGLCGDYNGQQVYNEFISGDMEYNPITYGNEHKINTPNSICEDPDETQQVTTCHQHHDECTQLLTSQAFSDCHSRLNLEMYVNACMQDKCACQEAEDAFCLCSTISEYSRQCSHAGGRPRNWRTEKLCPKSCPGNMVYQESSSPCIDTCSHLEISNLCEEHYMDGCFCPEGTVYDDLTEKGCVAVNKCSCKLHGQLYSPGQKIANECEECTCDSGRWICHDLPCPGTCMLEGGSHITTFDGKKYIFHGECYYVLTKNTVNDSHTLLAELGPCSFEDKQTCLKNVVLLIDHKRNIVVFKADGTVLLNELVIHLPHVTASFSVFQPSSHYLVVHTDFGLRLQIQLLPVMQLFVIVNQTAHGKLQGLCGNFNGMEGDDFKTVSGLIEATGSAFANTWKAQPTCNDKVDRLEDPCTLSVESASYAEQWCSLLKHSESPFAKCHSVIDPLEYYKGVLLARFTLTVTFRLGVRKPHYNVTAKLRIVTITCQKGKWSCTVGDCFGTCSIYGNGHYITFDGKQYDFDGDCEYVAVQDYCGEKNSSASFSILTENVPCGTTGVTCSKAIKIFLGRTELKLQDKELLEIRKDHGEHVNYWTRKVGLYLVIEVSNGLMVIWDKKTTVFIKLTPYYKGKICGLCGNFDDKSNNDFTTRSKLLVNKALEFGNSWKHDPQCPDVTAEIQPCDVKPHRKSWSQLECRLIKSDTFKTCHPKVDPIPFYEACVHDACSCDSGGDCECFCSAVAAYAQECAKAMACVFWRTPDICPIFCDYYNARNECTWHYEPCGREIKTCKIITNPSTNFSLPLLEGCYPSCPPEKPIYDEYSKTCVTNDGCGCYMNETYYPPSTEIPTIENCKKCHDYCRVNYCHSNNTRHHHCHPVTHTIQYCHNNINSLHFWNYSSVYYYYYKFDHIKYNPLHFRDNRGGYFIHYNNIYIYNKWLFYTFSNSSNINYHHYSKYASTNLHHHHFSHDYLKVDHHHFSNSSSNINYHHYCKYASTNSHHHYFSHDYLRVDHHHFSNNSSNTIYHHYSKYASTNFHHHHFSNNSSNTNSHHYSKYASNNLHHHHFSHD</sequence>
<evidence type="ECO:0000256" key="4">
    <source>
        <dbReference type="ARBA" id="ARBA00023157"/>
    </source>
</evidence>
<evidence type="ECO:0000259" key="6">
    <source>
        <dbReference type="PROSITE" id="PS51233"/>
    </source>
</evidence>
<dbReference type="SUPFAM" id="SSF57567">
    <property type="entry name" value="Serine protease inhibitors"/>
    <property type="match status" value="1"/>
</dbReference>
<proteinExistence type="predicted"/>
<feature type="domain" description="VWFD" evidence="6">
    <location>
        <begin position="374"/>
        <end position="549"/>
    </location>
</feature>
<dbReference type="PROSITE" id="PS51233">
    <property type="entry name" value="VWFD"/>
    <property type="match status" value="3"/>
</dbReference>
<keyword evidence="3" id="KW-0677">Repeat</keyword>
<keyword evidence="2" id="KW-0964">Secreted</keyword>
<dbReference type="Pfam" id="PF23244">
    <property type="entry name" value="VWF"/>
    <property type="match status" value="1"/>
</dbReference>
<evidence type="ECO:0000313" key="7">
    <source>
        <dbReference type="EMBL" id="KYO22192.1"/>
    </source>
</evidence>
<reference evidence="7 8" key="1">
    <citation type="journal article" date="2012" name="Genome Biol.">
        <title>Sequencing three crocodilian genomes to illuminate the evolution of archosaurs and amniotes.</title>
        <authorList>
            <person name="St John J.A."/>
            <person name="Braun E.L."/>
            <person name="Isberg S.R."/>
            <person name="Miles L.G."/>
            <person name="Chong A.Y."/>
            <person name="Gongora J."/>
            <person name="Dalzell P."/>
            <person name="Moran C."/>
            <person name="Bed'hom B."/>
            <person name="Abzhanov A."/>
            <person name="Burgess S.C."/>
            <person name="Cooksey A.M."/>
            <person name="Castoe T.A."/>
            <person name="Crawford N.G."/>
            <person name="Densmore L.D."/>
            <person name="Drew J.C."/>
            <person name="Edwards S.V."/>
            <person name="Faircloth B.C."/>
            <person name="Fujita M.K."/>
            <person name="Greenwold M.J."/>
            <person name="Hoffmann F.G."/>
            <person name="Howard J.M."/>
            <person name="Iguchi T."/>
            <person name="Janes D.E."/>
            <person name="Khan S.Y."/>
            <person name="Kohno S."/>
            <person name="de Koning A.J."/>
            <person name="Lance S.L."/>
            <person name="McCarthy F.M."/>
            <person name="McCormack J.E."/>
            <person name="Merchant M.E."/>
            <person name="Peterson D.G."/>
            <person name="Pollock D.D."/>
            <person name="Pourmand N."/>
            <person name="Raney B.J."/>
            <person name="Roessler K.A."/>
            <person name="Sanford J.R."/>
            <person name="Sawyer R.H."/>
            <person name="Schmidt C.J."/>
            <person name="Triplett E.W."/>
            <person name="Tuberville T.D."/>
            <person name="Venegas-Anaya M."/>
            <person name="Howard J.T."/>
            <person name="Jarvis E.D."/>
            <person name="Guillette L.J.Jr."/>
            <person name="Glenn T.C."/>
            <person name="Green R.E."/>
            <person name="Ray D.A."/>
        </authorList>
    </citation>
    <scope>NUCLEOTIDE SEQUENCE [LARGE SCALE GENOMIC DNA]</scope>
    <source>
        <strain evidence="7">KSC_2009_1</strain>
    </source>
</reference>
<comment type="subcellular location">
    <subcellularLocation>
        <location evidence="1">Secreted</location>
    </subcellularLocation>
</comment>
<dbReference type="GO" id="GO:0005615">
    <property type="term" value="C:extracellular space"/>
    <property type="evidence" value="ECO:0007669"/>
    <property type="project" value="TreeGrafter"/>
</dbReference>
<dbReference type="Gene3D" id="2.10.25.10">
    <property type="entry name" value="Laminin"/>
    <property type="match status" value="1"/>
</dbReference>
<dbReference type="SMART" id="SM00832">
    <property type="entry name" value="C8"/>
    <property type="match status" value="2"/>
</dbReference>
<accession>A0A151MCH0</accession>
<dbReference type="PANTHER" id="PTHR11339">
    <property type="entry name" value="EXTRACELLULAR MATRIX GLYCOPROTEIN RELATED"/>
    <property type="match status" value="1"/>
</dbReference>
<keyword evidence="5" id="KW-0325">Glycoprotein</keyword>
<dbReference type="EMBL" id="AKHW03006283">
    <property type="protein sequence ID" value="KYO22192.1"/>
    <property type="molecule type" value="Genomic_DNA"/>
</dbReference>
<evidence type="ECO:0000256" key="5">
    <source>
        <dbReference type="ARBA" id="ARBA00023180"/>
    </source>
</evidence>
<name>A0A151MCH0_ALLMI</name>
<protein>
    <recommendedName>
        <fullName evidence="6">VWFD domain-containing protein</fullName>
    </recommendedName>
</protein>
<evidence type="ECO:0000313" key="8">
    <source>
        <dbReference type="Proteomes" id="UP000050525"/>
    </source>
</evidence>
<dbReference type="InterPro" id="IPR002919">
    <property type="entry name" value="TIL_dom"/>
</dbReference>
<dbReference type="Pfam" id="PF01826">
    <property type="entry name" value="TIL"/>
    <property type="match status" value="1"/>
</dbReference>
<dbReference type="Proteomes" id="UP000050525">
    <property type="component" value="Unassembled WGS sequence"/>
</dbReference>
<evidence type="ECO:0000256" key="3">
    <source>
        <dbReference type="ARBA" id="ARBA00022737"/>
    </source>
</evidence>
<gene>
    <name evidence="7" type="ORF">Y1Q_0000777</name>
</gene>
<evidence type="ECO:0000256" key="2">
    <source>
        <dbReference type="ARBA" id="ARBA00022525"/>
    </source>
</evidence>
<dbReference type="InterPro" id="IPR001846">
    <property type="entry name" value="VWF_type-D"/>
</dbReference>
<dbReference type="FunFam" id="2.10.25.10:FF:000153">
    <property type="entry name" value="MUC5B isoform 1"/>
    <property type="match status" value="1"/>
</dbReference>
<comment type="caution">
    <text evidence="7">The sequence shown here is derived from an EMBL/GenBank/DDBJ whole genome shotgun (WGS) entry which is preliminary data.</text>
</comment>
<dbReference type="SMART" id="SM00216">
    <property type="entry name" value="VWD"/>
    <property type="match status" value="3"/>
</dbReference>
<keyword evidence="4" id="KW-1015">Disulfide bond</keyword>
<dbReference type="InterPro" id="IPR058753">
    <property type="entry name" value="TIL_OTOGL_Mucin"/>
</dbReference>
<dbReference type="PANTHER" id="PTHR11339:SF371">
    <property type="entry name" value="MUCIN-2"/>
    <property type="match status" value="1"/>
</dbReference>
<feature type="domain" description="VWFD" evidence="6">
    <location>
        <begin position="646"/>
        <end position="816"/>
    </location>
</feature>
<keyword evidence="8" id="KW-1185">Reference proteome</keyword>
<dbReference type="InterPro" id="IPR001007">
    <property type="entry name" value="VWF_dom"/>
</dbReference>
<feature type="domain" description="VWFD" evidence="6">
    <location>
        <begin position="19"/>
        <end position="190"/>
    </location>
</feature>
<dbReference type="InterPro" id="IPR036084">
    <property type="entry name" value="Ser_inhib-like_sf"/>
</dbReference>
<dbReference type="InterPro" id="IPR014853">
    <property type="entry name" value="VWF/SSPO/ZAN-like_Cys-rich_dom"/>
</dbReference>
<dbReference type="Pfam" id="PF25962">
    <property type="entry name" value="TIL_OTOGL_Mucin"/>
    <property type="match status" value="1"/>
</dbReference>
<dbReference type="SMART" id="SM00215">
    <property type="entry name" value="VWC_out"/>
    <property type="match status" value="1"/>
</dbReference>
<evidence type="ECO:0000256" key="1">
    <source>
        <dbReference type="ARBA" id="ARBA00004613"/>
    </source>
</evidence>
<dbReference type="Pfam" id="PF08742">
    <property type="entry name" value="C8"/>
    <property type="match status" value="2"/>
</dbReference>
<dbReference type="AlphaFoldDB" id="A0A151MCH0"/>
<dbReference type="STRING" id="8496.A0A151MCH0"/>
<dbReference type="GO" id="GO:0031012">
    <property type="term" value="C:extracellular matrix"/>
    <property type="evidence" value="ECO:0007669"/>
    <property type="project" value="TreeGrafter"/>
</dbReference>
<dbReference type="InterPro" id="IPR050780">
    <property type="entry name" value="Mucin_vWF_Thrombospondin_sf"/>
</dbReference>